<evidence type="ECO:0000256" key="1">
    <source>
        <dbReference type="SAM" id="Coils"/>
    </source>
</evidence>
<sequence length="348" mass="40485">MKKLILTLSFIISFTSFVKVHAQSEIQQDSISINARIADLLEEKEQNIKDEKEALKYTIEAINEKLEKNKITKEKAEELKKTAAERTALNIKYYEQYAMLEEEYVRKNGKFSYEGGAMLEIGTKQFIRFRNRNKDREYQQYRNTEIGLTIAFAYNFMNGDNLDINDFSYANNNYFSIGFQWKTRLDKNNNFRAVYGVEYQSHGTELNGNRFITQGDQAQIASLGFNADKAKFRQDQLVFPLHLEIGGSERKEYEDGRVRFQDYDEWKFGIGGFVGFNMSSRLKLKYELDGREIKETRVNNFDNETFLYGLDAYVGKGDITVFGRMNLNNVFKSGSVDAQYVAFGIRIQ</sequence>
<evidence type="ECO:0000313" key="3">
    <source>
        <dbReference type="Proteomes" id="UP000248584"/>
    </source>
</evidence>
<accession>A0ABX5PXU4</accession>
<keyword evidence="3" id="KW-1185">Reference proteome</keyword>
<dbReference type="RefSeq" id="WP_015362735.1">
    <property type="nucleotide sequence ID" value="NZ_QKZR01000002.1"/>
</dbReference>
<evidence type="ECO:0008006" key="4">
    <source>
        <dbReference type="Google" id="ProtNLM"/>
    </source>
</evidence>
<name>A0ABX5PXU4_9FLAO</name>
<evidence type="ECO:0000313" key="2">
    <source>
        <dbReference type="EMBL" id="PZX40773.1"/>
    </source>
</evidence>
<feature type="coiled-coil region" evidence="1">
    <location>
        <begin position="34"/>
        <end position="86"/>
    </location>
</feature>
<gene>
    <name evidence="2" type="ORF">LX97_01545</name>
</gene>
<comment type="caution">
    <text evidence="2">The sequence shown here is derived from an EMBL/GenBank/DDBJ whole genome shotgun (WGS) entry which is preliminary data.</text>
</comment>
<proteinExistence type="predicted"/>
<keyword evidence="1" id="KW-0175">Coiled coil</keyword>
<organism evidence="2 3">
    <name type="scientific">Nonlabens dokdonensis</name>
    <dbReference type="NCBI Taxonomy" id="328515"/>
    <lineage>
        <taxon>Bacteria</taxon>
        <taxon>Pseudomonadati</taxon>
        <taxon>Bacteroidota</taxon>
        <taxon>Flavobacteriia</taxon>
        <taxon>Flavobacteriales</taxon>
        <taxon>Flavobacteriaceae</taxon>
        <taxon>Nonlabens</taxon>
    </lineage>
</organism>
<protein>
    <recommendedName>
        <fullName evidence="4">Secreted protein</fullName>
    </recommendedName>
</protein>
<dbReference type="EMBL" id="QKZR01000002">
    <property type="protein sequence ID" value="PZX40773.1"/>
    <property type="molecule type" value="Genomic_DNA"/>
</dbReference>
<dbReference type="Proteomes" id="UP000248584">
    <property type="component" value="Unassembled WGS sequence"/>
</dbReference>
<reference evidence="2 3" key="1">
    <citation type="submission" date="2018-06" db="EMBL/GenBank/DDBJ databases">
        <title>Genomic Encyclopedia of Archaeal and Bacterial Type Strains, Phase II (KMG-II): from individual species to whole genera.</title>
        <authorList>
            <person name="Goeker M."/>
        </authorList>
    </citation>
    <scope>NUCLEOTIDE SEQUENCE [LARGE SCALE GENOMIC DNA]</scope>
    <source>
        <strain evidence="2 3">DSM 17205</strain>
    </source>
</reference>